<comment type="caution">
    <text evidence="4">The sequence shown here is derived from an EMBL/GenBank/DDBJ whole genome shotgun (WGS) entry which is preliminary data.</text>
</comment>
<evidence type="ECO:0000256" key="2">
    <source>
        <dbReference type="ARBA" id="ARBA00022679"/>
    </source>
</evidence>
<evidence type="ECO:0000256" key="3">
    <source>
        <dbReference type="ARBA" id="ARBA00023315"/>
    </source>
</evidence>
<keyword evidence="1" id="KW-0056">Arginine metabolism</keyword>
<dbReference type="InterPro" id="IPR016181">
    <property type="entry name" value="Acyl_CoA_acyltransferase"/>
</dbReference>
<dbReference type="InterPro" id="IPR007041">
    <property type="entry name" value="Arg_succinylTrfase_AstA/AruG"/>
</dbReference>
<accession>A0A9X2L7A3</accession>
<dbReference type="EMBL" id="JANIBC010000001">
    <property type="protein sequence ID" value="MCQ8184254.1"/>
    <property type="molecule type" value="Genomic_DNA"/>
</dbReference>
<dbReference type="AlphaFoldDB" id="A0A9X2L7A3"/>
<keyword evidence="5" id="KW-1185">Reference proteome</keyword>
<proteinExistence type="predicted"/>
<dbReference type="RefSeq" id="WP_256618059.1">
    <property type="nucleotide sequence ID" value="NZ_JANIBC010000001.1"/>
</dbReference>
<organism evidence="4 5">
    <name type="scientific">Parvularcula maris</name>
    <dbReference type="NCBI Taxonomy" id="2965077"/>
    <lineage>
        <taxon>Bacteria</taxon>
        <taxon>Pseudomonadati</taxon>
        <taxon>Pseudomonadota</taxon>
        <taxon>Alphaproteobacteria</taxon>
        <taxon>Parvularculales</taxon>
        <taxon>Parvularculaceae</taxon>
        <taxon>Parvularcula</taxon>
    </lineage>
</organism>
<name>A0A9X2L7A3_9PROT</name>
<protein>
    <submittedName>
        <fullName evidence="4">Arginine N-succinyltransferase</fullName>
    </submittedName>
</protein>
<dbReference type="Pfam" id="PF04958">
    <property type="entry name" value="AstA"/>
    <property type="match status" value="1"/>
</dbReference>
<dbReference type="Proteomes" id="UP001142610">
    <property type="component" value="Unassembled WGS sequence"/>
</dbReference>
<dbReference type="PANTHER" id="PTHR30420:SF1">
    <property type="entry name" value="ARGININE N-SUCCINYLTRANSFERASE"/>
    <property type="match status" value="1"/>
</dbReference>
<dbReference type="GO" id="GO:0008791">
    <property type="term" value="F:arginine N-succinyltransferase activity"/>
    <property type="evidence" value="ECO:0007669"/>
    <property type="project" value="InterPro"/>
</dbReference>
<reference evidence="4" key="1">
    <citation type="submission" date="2022-07" db="EMBL/GenBank/DDBJ databases">
        <title>Parvularcula maris sp. nov., an algicidal bacterium isolated from seawater.</title>
        <authorList>
            <person name="Li F."/>
        </authorList>
    </citation>
    <scope>NUCLEOTIDE SEQUENCE</scope>
    <source>
        <strain evidence="4">BGMRC 0090</strain>
    </source>
</reference>
<keyword evidence="2" id="KW-0808">Transferase</keyword>
<dbReference type="Gene3D" id="3.40.630.30">
    <property type="match status" value="1"/>
</dbReference>
<evidence type="ECO:0000256" key="1">
    <source>
        <dbReference type="ARBA" id="ARBA00022503"/>
    </source>
</evidence>
<dbReference type="GO" id="GO:0006527">
    <property type="term" value="P:L-arginine catabolic process"/>
    <property type="evidence" value="ECO:0007669"/>
    <property type="project" value="InterPro"/>
</dbReference>
<evidence type="ECO:0000313" key="5">
    <source>
        <dbReference type="Proteomes" id="UP001142610"/>
    </source>
</evidence>
<evidence type="ECO:0000313" key="4">
    <source>
        <dbReference type="EMBL" id="MCQ8184254.1"/>
    </source>
</evidence>
<sequence>MSPVVRPATEADIDGLFELAKKAGTGMTTVPNSREAIAERVAQSMGAIASKERAGPKDVFFFVLEHEGGIEGMSSIFPALGEDRPFYSYRISNVAAAAPELGISASSELLYLCNDYHGYTEIGTLLTSDKVRGTGAGRLLSLSRFLFMKTVEDRISNQIMAEIRGKFTEDGESPFWNAVASKFFHMSFEEADTRSAHDFRFIADLMPKFPIYTELLPDDAREVLGQPHHLSAAAMNMLMKEGFHYARCVDIFDAGPSLEAELGRIRTVREAEMVTVRILADLPEGQEEPGLVAVPEAERFRATILRRKPSDGSLFVTAAEAQSLGVISGEKVMISPLKKGRR</sequence>
<dbReference type="SUPFAM" id="SSF55729">
    <property type="entry name" value="Acyl-CoA N-acyltransferases (Nat)"/>
    <property type="match status" value="1"/>
</dbReference>
<gene>
    <name evidence="4" type="ORF">NOG11_02535</name>
</gene>
<dbReference type="NCBIfam" id="TIGR03243">
    <property type="entry name" value="arg_catab_AOST"/>
    <property type="match status" value="1"/>
</dbReference>
<keyword evidence="3" id="KW-0012">Acyltransferase</keyword>
<dbReference type="PANTHER" id="PTHR30420">
    <property type="entry name" value="N-SUCCINYLARGININE DIHYDROLASE"/>
    <property type="match status" value="1"/>
</dbReference>